<gene>
    <name evidence="5" type="ORF">V1633_25595</name>
</gene>
<accession>A0ABU7S0A2</accession>
<dbReference type="RefSeq" id="WP_331216944.1">
    <property type="nucleotide sequence ID" value="NZ_JAZGQK010000023.1"/>
</dbReference>
<dbReference type="CDD" id="cd00090">
    <property type="entry name" value="HTH_ARSR"/>
    <property type="match status" value="1"/>
</dbReference>
<dbReference type="SUPFAM" id="SSF46785">
    <property type="entry name" value="Winged helix' DNA-binding domain"/>
    <property type="match status" value="1"/>
</dbReference>
<dbReference type="InterPro" id="IPR036390">
    <property type="entry name" value="WH_DNA-bd_sf"/>
</dbReference>
<dbReference type="Proteomes" id="UP001332243">
    <property type="component" value="Unassembled WGS sequence"/>
</dbReference>
<dbReference type="EMBL" id="JAZGQK010000023">
    <property type="protein sequence ID" value="MEE6261864.1"/>
    <property type="molecule type" value="Genomic_DNA"/>
</dbReference>
<proteinExistence type="predicted"/>
<evidence type="ECO:0000313" key="6">
    <source>
        <dbReference type="Proteomes" id="UP001332243"/>
    </source>
</evidence>
<sequence>MSVLPPPPGTEPSQVHLDVAQIRVLAHPLRARLLSALRSAGPATATRLAQALDTNTGATSYHLRQLADAGLVEEEVERGTGRQRWWRAAHQLSHWRPTDFDQHPDARAAADWLYRYALRVHADQAERWVENQQEFPVEWREAAGLSDYLLRLTPGQLQQLSDELHAVLDRYRHALVSVDDPAQQEQTEEPGGTERVLLYLHAFPVRGPMPLAAPPFDGPEAEEEIP</sequence>
<dbReference type="PANTHER" id="PTHR33154:SF15">
    <property type="entry name" value="REGULATORY PROTEIN ARSR"/>
    <property type="match status" value="1"/>
</dbReference>
<dbReference type="InterPro" id="IPR036388">
    <property type="entry name" value="WH-like_DNA-bd_sf"/>
</dbReference>
<dbReference type="InterPro" id="IPR051081">
    <property type="entry name" value="HTH_MetalResp_TranReg"/>
</dbReference>
<dbReference type="Gene3D" id="1.10.10.10">
    <property type="entry name" value="Winged helix-like DNA-binding domain superfamily/Winged helix DNA-binding domain"/>
    <property type="match status" value="1"/>
</dbReference>
<dbReference type="InterPro" id="IPR011991">
    <property type="entry name" value="ArsR-like_HTH"/>
</dbReference>
<keyword evidence="6" id="KW-1185">Reference proteome</keyword>
<evidence type="ECO:0000256" key="1">
    <source>
        <dbReference type="ARBA" id="ARBA00023015"/>
    </source>
</evidence>
<comment type="caution">
    <text evidence="5">The sequence shown here is derived from an EMBL/GenBank/DDBJ whole genome shotgun (WGS) entry which is preliminary data.</text>
</comment>
<reference evidence="5 6" key="1">
    <citation type="submission" date="2024-01" db="EMBL/GenBank/DDBJ databases">
        <title>Genome insights into Plantactinospora sonchi sp. nov.</title>
        <authorList>
            <person name="Wang L."/>
        </authorList>
    </citation>
    <scope>NUCLEOTIDE SEQUENCE [LARGE SCALE GENOMIC DNA]</scope>
    <source>
        <strain evidence="5 6">NEAU-QY2</strain>
    </source>
</reference>
<dbReference type="SMART" id="SM00418">
    <property type="entry name" value="HTH_ARSR"/>
    <property type="match status" value="1"/>
</dbReference>
<evidence type="ECO:0000313" key="5">
    <source>
        <dbReference type="EMBL" id="MEE6261864.1"/>
    </source>
</evidence>
<evidence type="ECO:0000259" key="4">
    <source>
        <dbReference type="SMART" id="SM00418"/>
    </source>
</evidence>
<dbReference type="Pfam" id="PF12840">
    <property type="entry name" value="HTH_20"/>
    <property type="match status" value="1"/>
</dbReference>
<protein>
    <submittedName>
        <fullName evidence="5">Helix-turn-helix domain-containing protein</fullName>
    </submittedName>
</protein>
<dbReference type="PANTHER" id="PTHR33154">
    <property type="entry name" value="TRANSCRIPTIONAL REGULATOR, ARSR FAMILY"/>
    <property type="match status" value="1"/>
</dbReference>
<keyword evidence="3" id="KW-0804">Transcription</keyword>
<name>A0ABU7S0A2_9ACTN</name>
<organism evidence="5 6">
    <name type="scientific">Plantactinospora sonchi</name>
    <dbReference type="NCBI Taxonomy" id="1544735"/>
    <lineage>
        <taxon>Bacteria</taxon>
        <taxon>Bacillati</taxon>
        <taxon>Actinomycetota</taxon>
        <taxon>Actinomycetes</taxon>
        <taxon>Micromonosporales</taxon>
        <taxon>Micromonosporaceae</taxon>
        <taxon>Plantactinospora</taxon>
    </lineage>
</organism>
<evidence type="ECO:0000256" key="3">
    <source>
        <dbReference type="ARBA" id="ARBA00023163"/>
    </source>
</evidence>
<keyword evidence="2" id="KW-0238">DNA-binding</keyword>
<dbReference type="InterPro" id="IPR001845">
    <property type="entry name" value="HTH_ArsR_DNA-bd_dom"/>
</dbReference>
<keyword evidence="1" id="KW-0805">Transcription regulation</keyword>
<evidence type="ECO:0000256" key="2">
    <source>
        <dbReference type="ARBA" id="ARBA00023125"/>
    </source>
</evidence>
<feature type="domain" description="HTH arsR-type" evidence="4">
    <location>
        <begin position="20"/>
        <end position="131"/>
    </location>
</feature>